<evidence type="ECO:0000256" key="2">
    <source>
        <dbReference type="SAM" id="SignalP"/>
    </source>
</evidence>
<dbReference type="RefSeq" id="WP_380147009.1">
    <property type="nucleotide sequence ID" value="NZ_JBHUOR010000023.1"/>
</dbReference>
<comment type="caution">
    <text evidence="3">The sequence shown here is derived from an EMBL/GenBank/DDBJ whole genome shotgun (WGS) entry which is preliminary data.</text>
</comment>
<feature type="chain" id="PRO_5047109489" description="Toxin A" evidence="2">
    <location>
        <begin position="24"/>
        <end position="668"/>
    </location>
</feature>
<dbReference type="EMBL" id="JBHUOR010000023">
    <property type="protein sequence ID" value="MFD2867780.1"/>
    <property type="molecule type" value="Genomic_DNA"/>
</dbReference>
<reference evidence="4" key="1">
    <citation type="journal article" date="2019" name="Int. J. Syst. Evol. Microbiol.">
        <title>The Global Catalogue of Microorganisms (GCM) 10K type strain sequencing project: providing services to taxonomists for standard genome sequencing and annotation.</title>
        <authorList>
            <consortium name="The Broad Institute Genomics Platform"/>
            <consortium name="The Broad Institute Genome Sequencing Center for Infectious Disease"/>
            <person name="Wu L."/>
            <person name="Ma J."/>
        </authorList>
    </citation>
    <scope>NUCLEOTIDE SEQUENCE [LARGE SCALE GENOMIC DNA]</scope>
    <source>
        <strain evidence="4">KCTC 33522</strain>
    </source>
</reference>
<evidence type="ECO:0000256" key="1">
    <source>
        <dbReference type="SAM" id="MobiDB-lite"/>
    </source>
</evidence>
<evidence type="ECO:0000313" key="4">
    <source>
        <dbReference type="Proteomes" id="UP001597568"/>
    </source>
</evidence>
<feature type="compositionally biased region" description="Acidic residues" evidence="1">
    <location>
        <begin position="255"/>
        <end position="272"/>
    </location>
</feature>
<feature type="signal peptide" evidence="2">
    <location>
        <begin position="1"/>
        <end position="23"/>
    </location>
</feature>
<organism evidence="3 4">
    <name type="scientific">Kurthia populi</name>
    <dbReference type="NCBI Taxonomy" id="1562132"/>
    <lineage>
        <taxon>Bacteria</taxon>
        <taxon>Bacillati</taxon>
        <taxon>Bacillota</taxon>
        <taxon>Bacilli</taxon>
        <taxon>Bacillales</taxon>
        <taxon>Caryophanaceae</taxon>
        <taxon>Kurthia</taxon>
    </lineage>
</organism>
<keyword evidence="4" id="KW-1185">Reference proteome</keyword>
<keyword evidence="2" id="KW-0732">Signal</keyword>
<protein>
    <recommendedName>
        <fullName evidence="5">Toxin A</fullName>
    </recommendedName>
</protein>
<proteinExistence type="predicted"/>
<name>A0ABW5XXS6_9BACL</name>
<dbReference type="Proteomes" id="UP001597568">
    <property type="component" value="Unassembled WGS sequence"/>
</dbReference>
<evidence type="ECO:0008006" key="5">
    <source>
        <dbReference type="Google" id="ProtNLM"/>
    </source>
</evidence>
<feature type="region of interest" description="Disordered" evidence="1">
    <location>
        <begin position="237"/>
        <end position="276"/>
    </location>
</feature>
<gene>
    <name evidence="3" type="ORF">ACFSY7_04565</name>
</gene>
<accession>A0ABW5XXS6</accession>
<evidence type="ECO:0000313" key="3">
    <source>
        <dbReference type="EMBL" id="MFD2867780.1"/>
    </source>
</evidence>
<sequence length="668" mass="73315">MKKSMAIVTTVALVMSMAGEAEAAIKKVGASVELKSGKLVSKKTGKVVKGHVRYKAKVYYNGKLFTGVKDRTYYKKGSTASGTYKAKIYRKGAPYTGVIRDVYYKKGVASNGTYKGKVYTNGALYSGLKDEVLYADGEKVSGLVGGVYYEEGAPYSGEQDGLYLEEGKVFSGVVDQSLYVDGKKPAGYKLYEGILYCDGDIETATVQVNDVWYAGGKLANGSITTEAGEQFHVVNGLEVSDSEPETPDDTTAPDSETDDEVSEAPEAPEIEAPEQPQLRGYELISGKLYYNGVIATGTQLYNENLYSNGVLSVGIASYRDRYYENGTLANGLITVGNQQLLVSQGRLASGVKDYVEYVNGEAVSDFYYTNGMLYFKGQPNVGVVLFRDKWFNGATLANGLTVIHGIERMLSQGVNVTGLVGDIYYKHGVRFTGVAQKILYTNGVRETGRKWHGGLFFVDGLQVEGIFLDNGIYYVNGALATGRFDVPGLGVRYLVKGVLANGLVQGIYYKDGERMRGLMLIGGKLYYDGMPNTGVKRFEDNWYYNEYPATGILFTAAGEEYAVENGKGVTGFYQSAYYVNGKLEEGYVLRSGELYFNGRPHNHIVEYEGIWYARTKPAHGVYTINNVTYCFDNGVKFTGFYHERYFSEGALAQGNHNGKNYVDGIEQP</sequence>